<dbReference type="HOGENOM" id="CLU_1241303_0_0_1"/>
<reference evidence="8" key="3">
    <citation type="submission" date="2015-06" db="UniProtKB">
        <authorList>
            <consortium name="EnsemblMetazoa"/>
        </authorList>
    </citation>
    <scope>IDENTIFICATION</scope>
</reference>
<evidence type="ECO:0000256" key="6">
    <source>
        <dbReference type="SAM" id="Phobius"/>
    </source>
</evidence>
<dbReference type="RefSeq" id="XP_009009785.1">
    <property type="nucleotide sequence ID" value="XM_009011537.1"/>
</dbReference>
<dbReference type="InterPro" id="IPR010651">
    <property type="entry name" value="Sugar_transport"/>
</dbReference>
<accession>T1EPA5</accession>
<feature type="transmembrane region" description="Helical" evidence="6">
    <location>
        <begin position="61"/>
        <end position="80"/>
    </location>
</feature>
<dbReference type="OrthoDB" id="426527at2759"/>
<evidence type="ECO:0000256" key="4">
    <source>
        <dbReference type="ARBA" id="ARBA00022989"/>
    </source>
</evidence>
<dbReference type="KEGG" id="hro:HELRODRAFT_159665"/>
<keyword evidence="4 6" id="KW-1133">Transmembrane helix</keyword>
<dbReference type="EMBL" id="AMQM01000295">
    <property type="status" value="NOT_ANNOTATED_CDS"/>
    <property type="molecule type" value="Genomic_DNA"/>
</dbReference>
<organism evidence="8 9">
    <name type="scientific">Helobdella robusta</name>
    <name type="common">Californian leech</name>
    <dbReference type="NCBI Taxonomy" id="6412"/>
    <lineage>
        <taxon>Eukaryota</taxon>
        <taxon>Metazoa</taxon>
        <taxon>Spiralia</taxon>
        <taxon>Lophotrochozoa</taxon>
        <taxon>Annelida</taxon>
        <taxon>Clitellata</taxon>
        <taxon>Hirudinea</taxon>
        <taxon>Rhynchobdellida</taxon>
        <taxon>Glossiphoniidae</taxon>
        <taxon>Helobdella</taxon>
    </lineage>
</organism>
<evidence type="ECO:0000313" key="8">
    <source>
        <dbReference type="EnsemblMetazoa" id="HelroP159665"/>
    </source>
</evidence>
<keyword evidence="3 6" id="KW-0812">Transmembrane</keyword>
<dbReference type="PANTHER" id="PTHR16119:SF17">
    <property type="entry name" value="TRANSMEMBRANE PROTEIN 144"/>
    <property type="match status" value="1"/>
</dbReference>
<evidence type="ECO:0000256" key="5">
    <source>
        <dbReference type="ARBA" id="ARBA00023136"/>
    </source>
</evidence>
<sequence length="223" mass="24202">MTNFITGTTTNATVHVMTSSSTSPTDSTPLVIGYVAALVSTRFFGSNFLPVKKFRSGNGIFFQWVLCSGVWSTGVMCFAIRGFPTYRPLSMIGGWIWCTGSIGMGKGLLVWGAVWLFTGGPHPGLDYIFPHFTGIFMSSTAYLLVYCALARNNPIIYPNIILPGFVSGLMWGTACIAFFHANSSLSESITFPIITTGWKNYAVLTIAISIGVQAPFLLDYPND</sequence>
<dbReference type="InterPro" id="IPR012435">
    <property type="entry name" value="TMEM144"/>
</dbReference>
<keyword evidence="5 6" id="KW-0472">Membrane</keyword>
<evidence type="ECO:0000313" key="7">
    <source>
        <dbReference type="EMBL" id="ESO13065.1"/>
    </source>
</evidence>
<evidence type="ECO:0000256" key="2">
    <source>
        <dbReference type="ARBA" id="ARBA00005731"/>
    </source>
</evidence>
<dbReference type="OMA" id="YCALARN"/>
<feature type="transmembrane region" description="Helical" evidence="6">
    <location>
        <begin position="201"/>
        <end position="218"/>
    </location>
</feature>
<dbReference type="EnsemblMetazoa" id="HelroT159665">
    <property type="protein sequence ID" value="HelroP159665"/>
    <property type="gene ID" value="HelroG159665"/>
</dbReference>
<dbReference type="GO" id="GO:0015144">
    <property type="term" value="F:carbohydrate transmembrane transporter activity"/>
    <property type="evidence" value="ECO:0007669"/>
    <property type="project" value="InterPro"/>
</dbReference>
<dbReference type="GO" id="GO:0016020">
    <property type="term" value="C:membrane"/>
    <property type="evidence" value="ECO:0007669"/>
    <property type="project" value="UniProtKB-SubCell"/>
</dbReference>
<dbReference type="PANTHER" id="PTHR16119">
    <property type="entry name" value="TRANSMEMBRANE PROTEIN 144"/>
    <property type="match status" value="1"/>
</dbReference>
<evidence type="ECO:0000313" key="9">
    <source>
        <dbReference type="Proteomes" id="UP000015101"/>
    </source>
</evidence>
<dbReference type="CTD" id="20198405"/>
<feature type="transmembrane region" description="Helical" evidence="6">
    <location>
        <begin position="92"/>
        <end position="116"/>
    </location>
</feature>
<keyword evidence="9" id="KW-1185">Reference proteome</keyword>
<evidence type="ECO:0000256" key="1">
    <source>
        <dbReference type="ARBA" id="ARBA00004141"/>
    </source>
</evidence>
<dbReference type="Proteomes" id="UP000015101">
    <property type="component" value="Unassembled WGS sequence"/>
</dbReference>
<reference evidence="7 9" key="2">
    <citation type="journal article" date="2013" name="Nature">
        <title>Insights into bilaterian evolution from three spiralian genomes.</title>
        <authorList>
            <person name="Simakov O."/>
            <person name="Marletaz F."/>
            <person name="Cho S.J."/>
            <person name="Edsinger-Gonzales E."/>
            <person name="Havlak P."/>
            <person name="Hellsten U."/>
            <person name="Kuo D.H."/>
            <person name="Larsson T."/>
            <person name="Lv J."/>
            <person name="Arendt D."/>
            <person name="Savage R."/>
            <person name="Osoegawa K."/>
            <person name="de Jong P."/>
            <person name="Grimwood J."/>
            <person name="Chapman J.A."/>
            <person name="Shapiro H."/>
            <person name="Aerts A."/>
            <person name="Otillar R.P."/>
            <person name="Terry A.Y."/>
            <person name="Boore J.L."/>
            <person name="Grigoriev I.V."/>
            <person name="Lindberg D.R."/>
            <person name="Seaver E.C."/>
            <person name="Weisblat D.A."/>
            <person name="Putnam N.H."/>
            <person name="Rokhsar D.S."/>
        </authorList>
    </citation>
    <scope>NUCLEOTIDE SEQUENCE</scope>
</reference>
<reference evidence="9" key="1">
    <citation type="submission" date="2012-12" db="EMBL/GenBank/DDBJ databases">
        <authorList>
            <person name="Hellsten U."/>
            <person name="Grimwood J."/>
            <person name="Chapman J.A."/>
            <person name="Shapiro H."/>
            <person name="Aerts A."/>
            <person name="Otillar R.P."/>
            <person name="Terry A.Y."/>
            <person name="Boore J.L."/>
            <person name="Simakov O."/>
            <person name="Marletaz F."/>
            <person name="Cho S.-J."/>
            <person name="Edsinger-Gonzales E."/>
            <person name="Havlak P."/>
            <person name="Kuo D.-H."/>
            <person name="Larsson T."/>
            <person name="Lv J."/>
            <person name="Arendt D."/>
            <person name="Savage R."/>
            <person name="Osoegawa K."/>
            <person name="de Jong P."/>
            <person name="Lindberg D.R."/>
            <person name="Seaver E.C."/>
            <person name="Weisblat D.A."/>
            <person name="Putnam N.H."/>
            <person name="Grigoriev I.V."/>
            <person name="Rokhsar D.S."/>
        </authorList>
    </citation>
    <scope>NUCLEOTIDE SEQUENCE</scope>
</reference>
<comment type="subcellular location">
    <subcellularLocation>
        <location evidence="1">Membrane</location>
        <topology evidence="1">Multi-pass membrane protein</topology>
    </subcellularLocation>
</comment>
<dbReference type="AlphaFoldDB" id="T1EPA5"/>
<protein>
    <submittedName>
        <fullName evidence="7 8">Uncharacterized protein</fullName>
    </submittedName>
</protein>
<dbReference type="eggNOG" id="ENOG502QR0F">
    <property type="taxonomic scope" value="Eukaryota"/>
</dbReference>
<comment type="similarity">
    <text evidence="2">Belongs to the TMEM144 family.</text>
</comment>
<dbReference type="GeneID" id="20198405"/>
<name>T1EPA5_HELRO</name>
<dbReference type="Pfam" id="PF07857">
    <property type="entry name" value="TMEM144"/>
    <property type="match status" value="1"/>
</dbReference>
<proteinExistence type="inferred from homology"/>
<dbReference type="EMBL" id="KB095811">
    <property type="protein sequence ID" value="ESO13065.1"/>
    <property type="molecule type" value="Genomic_DNA"/>
</dbReference>
<evidence type="ECO:0000256" key="3">
    <source>
        <dbReference type="ARBA" id="ARBA00022692"/>
    </source>
</evidence>
<gene>
    <name evidence="8" type="primary">20198405</name>
    <name evidence="7" type="ORF">HELRODRAFT_159665</name>
</gene>
<feature type="transmembrane region" description="Helical" evidence="6">
    <location>
        <begin position="161"/>
        <end position="181"/>
    </location>
</feature>
<feature type="transmembrane region" description="Helical" evidence="6">
    <location>
        <begin position="30"/>
        <end position="49"/>
    </location>
</feature>
<dbReference type="InParanoid" id="T1EPA5"/>
<feature type="transmembrane region" description="Helical" evidence="6">
    <location>
        <begin position="128"/>
        <end position="149"/>
    </location>
</feature>